<organism evidence="2">
    <name type="scientific">Mesocestoides corti</name>
    <name type="common">Flatworm</name>
    <dbReference type="NCBI Taxonomy" id="53468"/>
    <lineage>
        <taxon>Eukaryota</taxon>
        <taxon>Metazoa</taxon>
        <taxon>Spiralia</taxon>
        <taxon>Lophotrochozoa</taxon>
        <taxon>Platyhelminthes</taxon>
        <taxon>Cestoda</taxon>
        <taxon>Eucestoda</taxon>
        <taxon>Cyclophyllidea</taxon>
        <taxon>Mesocestoididae</taxon>
        <taxon>Mesocestoides</taxon>
    </lineage>
</organism>
<name>A0A5K3EJN4_MESCO</name>
<proteinExistence type="predicted"/>
<evidence type="ECO:0000313" key="2">
    <source>
        <dbReference type="WBParaSite" id="MCU_001035-RA"/>
    </source>
</evidence>
<evidence type="ECO:0000256" key="1">
    <source>
        <dbReference type="SAM" id="MobiDB-lite"/>
    </source>
</evidence>
<dbReference type="WBParaSite" id="MCU_001035-RA">
    <property type="protein sequence ID" value="MCU_001035-RA"/>
    <property type="gene ID" value="MCU_001035"/>
</dbReference>
<protein>
    <submittedName>
        <fullName evidence="2">Pancreatic hormone</fullName>
    </submittedName>
</protein>
<feature type="region of interest" description="Disordered" evidence="1">
    <location>
        <begin position="87"/>
        <end position="117"/>
    </location>
</feature>
<accession>A0A5K3EJN4</accession>
<feature type="compositionally biased region" description="Basic and acidic residues" evidence="1">
    <location>
        <begin position="107"/>
        <end position="117"/>
    </location>
</feature>
<sequence length="117" mass="13664">MVSLAREPEKVAFHCIKQSLLWASRQTHLSALMCVVLAMCATSLWARPTTHHDLPDEGAFSRWRRPFFNPYPSWVSYLKQVYRQRHGSQNEEDLNESSHLNPFPSLELHEHDYVDDA</sequence>
<reference evidence="2" key="1">
    <citation type="submission" date="2019-11" db="UniProtKB">
        <authorList>
            <consortium name="WormBaseParasite"/>
        </authorList>
    </citation>
    <scope>IDENTIFICATION</scope>
</reference>
<dbReference type="AlphaFoldDB" id="A0A5K3EJN4"/>